<evidence type="ECO:0000256" key="7">
    <source>
        <dbReference type="ARBA" id="ARBA00022840"/>
    </source>
</evidence>
<feature type="site" description="Transition state stabilizer" evidence="9">
    <location>
        <position position="225"/>
    </location>
</feature>
<dbReference type="Gene3D" id="3.40.1160.10">
    <property type="entry name" value="Acetylglutamate kinase-like"/>
    <property type="match status" value="1"/>
</dbReference>
<dbReference type="HAMAP" id="MF_00082">
    <property type="entry name" value="ArgB"/>
    <property type="match status" value="1"/>
</dbReference>
<gene>
    <name evidence="9 11" type="primary">argB</name>
    <name evidence="11" type="ORF">FG384_03120</name>
</gene>
<dbReference type="InterPro" id="IPR001048">
    <property type="entry name" value="Asp/Glu/Uridylate_kinase"/>
</dbReference>
<dbReference type="RefSeq" id="WP_142641103.1">
    <property type="nucleotide sequence ID" value="NZ_VDGI01000002.1"/>
</dbReference>
<dbReference type="NCBIfam" id="TIGR00761">
    <property type="entry name" value="argB"/>
    <property type="match status" value="1"/>
</dbReference>
<comment type="function">
    <text evidence="9">Catalyzes the ATP-dependent phosphorylation of N-acetyl-L-glutamate.</text>
</comment>
<evidence type="ECO:0000256" key="8">
    <source>
        <dbReference type="ARBA" id="ARBA00048141"/>
    </source>
</evidence>
<organism evidence="11 12">
    <name type="scientific">Psychrobacillus vulpis</name>
    <dbReference type="NCBI Taxonomy" id="2325572"/>
    <lineage>
        <taxon>Bacteria</taxon>
        <taxon>Bacillati</taxon>
        <taxon>Bacillota</taxon>
        <taxon>Bacilli</taxon>
        <taxon>Bacillales</taxon>
        <taxon>Bacillaceae</taxon>
        <taxon>Psychrobacillus</taxon>
    </lineage>
</organism>
<reference evidence="11 12" key="1">
    <citation type="submission" date="2019-06" db="EMBL/GenBank/DDBJ databases">
        <title>Psychrobacillus vulpis sp. nov., a new species isolated from feces of a red fox that inhabits in The Tablas de Daimiel Natural Park, Albacete, Spain.</title>
        <authorList>
            <person name="Rodriguez M."/>
            <person name="Reina J.C."/>
            <person name="Bejar V."/>
            <person name="Llamas I."/>
        </authorList>
    </citation>
    <scope>NUCLEOTIDE SEQUENCE [LARGE SCALE GENOMIC DNA]</scope>
    <source>
        <strain evidence="11 12">Z8</strain>
    </source>
</reference>
<dbReference type="InterPro" id="IPR037528">
    <property type="entry name" value="ArgB"/>
</dbReference>
<keyword evidence="7 9" id="KW-0067">ATP-binding</keyword>
<dbReference type="SUPFAM" id="SSF53633">
    <property type="entry name" value="Carbamate kinase-like"/>
    <property type="match status" value="1"/>
</dbReference>
<dbReference type="PANTHER" id="PTHR23342">
    <property type="entry name" value="N-ACETYLGLUTAMATE SYNTHASE"/>
    <property type="match status" value="1"/>
</dbReference>
<comment type="caution">
    <text evidence="11">The sequence shown here is derived from an EMBL/GenBank/DDBJ whole genome shotgun (WGS) entry which is preliminary data.</text>
</comment>
<name>A0A544TUT2_9BACI</name>
<evidence type="ECO:0000256" key="2">
    <source>
        <dbReference type="ARBA" id="ARBA00022571"/>
    </source>
</evidence>
<evidence type="ECO:0000256" key="4">
    <source>
        <dbReference type="ARBA" id="ARBA00022679"/>
    </source>
</evidence>
<dbReference type="GO" id="GO:0005524">
    <property type="term" value="F:ATP binding"/>
    <property type="evidence" value="ECO:0007669"/>
    <property type="project" value="UniProtKB-UniRule"/>
</dbReference>
<keyword evidence="12" id="KW-1185">Reference proteome</keyword>
<dbReference type="GO" id="GO:0005737">
    <property type="term" value="C:cytoplasm"/>
    <property type="evidence" value="ECO:0007669"/>
    <property type="project" value="UniProtKB-SubCell"/>
</dbReference>
<dbReference type="AlphaFoldDB" id="A0A544TUT2"/>
<dbReference type="EMBL" id="VDGI01000002">
    <property type="protein sequence ID" value="TQR21212.1"/>
    <property type="molecule type" value="Genomic_DNA"/>
</dbReference>
<dbReference type="GO" id="GO:0003991">
    <property type="term" value="F:acetylglutamate kinase activity"/>
    <property type="evidence" value="ECO:0007669"/>
    <property type="project" value="UniProtKB-UniRule"/>
</dbReference>
<keyword evidence="4 9" id="KW-0808">Transferase</keyword>
<keyword evidence="9" id="KW-0963">Cytoplasm</keyword>
<dbReference type="UniPathway" id="UPA00068">
    <property type="reaction ID" value="UER00107"/>
</dbReference>
<evidence type="ECO:0000256" key="3">
    <source>
        <dbReference type="ARBA" id="ARBA00022605"/>
    </source>
</evidence>
<comment type="subcellular location">
    <subcellularLocation>
        <location evidence="9">Cytoplasm</location>
    </subcellularLocation>
</comment>
<keyword evidence="2 9" id="KW-0055">Arginine biosynthesis</keyword>
<evidence type="ECO:0000256" key="5">
    <source>
        <dbReference type="ARBA" id="ARBA00022741"/>
    </source>
</evidence>
<dbReference type="InterPro" id="IPR001057">
    <property type="entry name" value="Glu/AcGlu_kinase"/>
</dbReference>
<evidence type="ECO:0000259" key="10">
    <source>
        <dbReference type="Pfam" id="PF00696"/>
    </source>
</evidence>
<evidence type="ECO:0000256" key="9">
    <source>
        <dbReference type="HAMAP-Rule" id="MF_00082"/>
    </source>
</evidence>
<feature type="site" description="Transition state stabilizer" evidence="9">
    <location>
        <position position="18"/>
    </location>
</feature>
<evidence type="ECO:0000256" key="6">
    <source>
        <dbReference type="ARBA" id="ARBA00022777"/>
    </source>
</evidence>
<dbReference type="PRINTS" id="PR00474">
    <property type="entry name" value="GLU5KINASE"/>
</dbReference>
<proteinExistence type="inferred from homology"/>
<feature type="binding site" evidence="9">
    <location>
        <position position="166"/>
    </location>
    <ligand>
        <name>substrate</name>
    </ligand>
</feature>
<dbReference type="GO" id="GO:0042450">
    <property type="term" value="P:L-arginine biosynthetic process via ornithine"/>
    <property type="evidence" value="ECO:0007669"/>
    <property type="project" value="UniProtKB-UniRule"/>
</dbReference>
<dbReference type="OrthoDB" id="9803155at2"/>
<comment type="pathway">
    <text evidence="1 9">Amino-acid biosynthesis; L-arginine biosynthesis; N(2)-acetyl-L-ornithine from L-glutamate: step 2/4.</text>
</comment>
<accession>A0A544TUT2</accession>
<dbReference type="EC" id="2.7.2.8" evidence="9"/>
<protein>
    <recommendedName>
        <fullName evidence="9">Acetylglutamate kinase</fullName>
        <ecNumber evidence="9">2.7.2.8</ecNumber>
    </recommendedName>
    <alternativeName>
        <fullName evidence="9">N-acetyl-L-glutamate 5-phosphotransferase</fullName>
    </alternativeName>
    <alternativeName>
        <fullName evidence="9">NAG kinase</fullName>
        <shortName evidence="9">NAGK</shortName>
    </alternativeName>
</protein>
<feature type="binding site" evidence="9">
    <location>
        <position position="73"/>
    </location>
    <ligand>
        <name>substrate</name>
    </ligand>
</feature>
<dbReference type="InterPro" id="IPR036393">
    <property type="entry name" value="AceGlu_kinase-like_sf"/>
</dbReference>
<dbReference type="PANTHER" id="PTHR23342:SF0">
    <property type="entry name" value="N-ACETYLGLUTAMATE SYNTHASE, MITOCHONDRIAL"/>
    <property type="match status" value="1"/>
</dbReference>
<evidence type="ECO:0000256" key="1">
    <source>
        <dbReference type="ARBA" id="ARBA00004828"/>
    </source>
</evidence>
<feature type="binding site" evidence="9">
    <location>
        <begin position="51"/>
        <end position="52"/>
    </location>
    <ligand>
        <name>substrate</name>
    </ligand>
</feature>
<keyword evidence="6 9" id="KW-0418">Kinase</keyword>
<keyword evidence="3 9" id="KW-0028">Amino-acid biosynthesis</keyword>
<evidence type="ECO:0000313" key="11">
    <source>
        <dbReference type="EMBL" id="TQR21212.1"/>
    </source>
</evidence>
<dbReference type="CDD" id="cd04238">
    <property type="entry name" value="AAK_NAGK-like"/>
    <property type="match status" value="1"/>
</dbReference>
<keyword evidence="5 9" id="KW-0547">Nucleotide-binding</keyword>
<evidence type="ECO:0000313" key="12">
    <source>
        <dbReference type="Proteomes" id="UP000316626"/>
    </source>
</evidence>
<comment type="similarity">
    <text evidence="9">Belongs to the acetylglutamate kinase family. ArgB subfamily.</text>
</comment>
<sequence>MTTSKSTQLTALKRIVIKLGGSMLERLNKEHIANFKQLQQQGTELIIVHGGGQAINKQLEKNGVTSTTINGFRVTSKEAADIVQTTLIGQVNPTLVHQLNKSGITAIGLSGYDANLLDCDVLDKETYGFVGEIKEVNSSLLDTLIASGITPVISCVGCAEDGTPLNINGDTVASKVALAMKADSLLLVTDTPGIKINGEILQLVSTSAINSWIETADIYGGMIPKVSAALDCLAAGIPSVQIVGEKLEGTTILKQGVFA</sequence>
<dbReference type="InterPro" id="IPR004662">
    <property type="entry name" value="AcgluKinase_fam"/>
</dbReference>
<feature type="domain" description="Aspartate/glutamate/uridylate kinase" evidence="10">
    <location>
        <begin position="13"/>
        <end position="240"/>
    </location>
</feature>
<dbReference type="Proteomes" id="UP000316626">
    <property type="component" value="Unassembled WGS sequence"/>
</dbReference>
<dbReference type="Pfam" id="PF00696">
    <property type="entry name" value="AA_kinase"/>
    <property type="match status" value="1"/>
</dbReference>
<comment type="catalytic activity">
    <reaction evidence="8 9">
        <text>N-acetyl-L-glutamate + ATP = N-acetyl-L-glutamyl 5-phosphate + ADP</text>
        <dbReference type="Rhea" id="RHEA:14629"/>
        <dbReference type="ChEBI" id="CHEBI:30616"/>
        <dbReference type="ChEBI" id="CHEBI:44337"/>
        <dbReference type="ChEBI" id="CHEBI:57936"/>
        <dbReference type="ChEBI" id="CHEBI:456216"/>
        <dbReference type="EC" id="2.7.2.8"/>
    </reaction>
</comment>
<dbReference type="PIRSF" id="PIRSF000728">
    <property type="entry name" value="NAGK"/>
    <property type="match status" value="1"/>
</dbReference>